<protein>
    <submittedName>
        <fullName evidence="2">Uncharacterized protein</fullName>
    </submittedName>
</protein>
<dbReference type="GeneID" id="5039543"/>
<organism evidence="2 3">
    <name type="scientific">Paramecium tetraurelia</name>
    <dbReference type="NCBI Taxonomy" id="5888"/>
    <lineage>
        <taxon>Eukaryota</taxon>
        <taxon>Sar</taxon>
        <taxon>Alveolata</taxon>
        <taxon>Ciliophora</taxon>
        <taxon>Intramacronucleata</taxon>
        <taxon>Oligohymenophorea</taxon>
        <taxon>Peniculida</taxon>
        <taxon>Parameciidae</taxon>
        <taxon>Paramecium</taxon>
    </lineage>
</organism>
<evidence type="ECO:0000313" key="3">
    <source>
        <dbReference type="Proteomes" id="UP000000600"/>
    </source>
</evidence>
<dbReference type="KEGG" id="ptm:GSPATT00020042001"/>
<evidence type="ECO:0000256" key="1">
    <source>
        <dbReference type="SAM" id="MobiDB-lite"/>
    </source>
</evidence>
<accession>A0DTJ4</accession>
<feature type="compositionally biased region" description="Low complexity" evidence="1">
    <location>
        <begin position="399"/>
        <end position="420"/>
    </location>
</feature>
<feature type="compositionally biased region" description="Polar residues" evidence="1">
    <location>
        <begin position="421"/>
        <end position="444"/>
    </location>
</feature>
<feature type="region of interest" description="Disordered" evidence="1">
    <location>
        <begin position="399"/>
        <end position="444"/>
    </location>
</feature>
<dbReference type="HOGENOM" id="CLU_499200_0_0_1"/>
<dbReference type="AlphaFoldDB" id="A0DTJ4"/>
<evidence type="ECO:0000313" key="2">
    <source>
        <dbReference type="EMBL" id="CAK86361.1"/>
    </source>
</evidence>
<dbReference type="InParanoid" id="A0DTJ4"/>
<dbReference type="OMA" id="IQKERMP"/>
<dbReference type="Proteomes" id="UP000000600">
    <property type="component" value="Unassembled WGS sequence"/>
</dbReference>
<name>A0DTJ4_PARTE</name>
<keyword evidence="3" id="KW-1185">Reference proteome</keyword>
<dbReference type="RefSeq" id="XP_001453758.1">
    <property type="nucleotide sequence ID" value="XM_001453721.1"/>
</dbReference>
<proteinExistence type="predicted"/>
<reference evidence="2 3" key="1">
    <citation type="journal article" date="2006" name="Nature">
        <title>Global trends of whole-genome duplications revealed by the ciliate Paramecium tetraurelia.</title>
        <authorList>
            <consortium name="Genoscope"/>
            <person name="Aury J.-M."/>
            <person name="Jaillon O."/>
            <person name="Duret L."/>
            <person name="Noel B."/>
            <person name="Jubin C."/>
            <person name="Porcel B.M."/>
            <person name="Segurens B."/>
            <person name="Daubin V."/>
            <person name="Anthouard V."/>
            <person name="Aiach N."/>
            <person name="Arnaiz O."/>
            <person name="Billaut A."/>
            <person name="Beisson J."/>
            <person name="Blanc I."/>
            <person name="Bouhouche K."/>
            <person name="Camara F."/>
            <person name="Duharcourt S."/>
            <person name="Guigo R."/>
            <person name="Gogendeau D."/>
            <person name="Katinka M."/>
            <person name="Keller A.-M."/>
            <person name="Kissmehl R."/>
            <person name="Klotz C."/>
            <person name="Koll F."/>
            <person name="Le Moue A."/>
            <person name="Lepere C."/>
            <person name="Malinsky S."/>
            <person name="Nowacki M."/>
            <person name="Nowak J.K."/>
            <person name="Plattner H."/>
            <person name="Poulain J."/>
            <person name="Ruiz F."/>
            <person name="Serrano V."/>
            <person name="Zagulski M."/>
            <person name="Dessen P."/>
            <person name="Betermier M."/>
            <person name="Weissenbach J."/>
            <person name="Scarpelli C."/>
            <person name="Schachter V."/>
            <person name="Sperling L."/>
            <person name="Meyer E."/>
            <person name="Cohen J."/>
            <person name="Wincker P."/>
        </authorList>
    </citation>
    <scope>NUCLEOTIDE SEQUENCE [LARGE SCALE GENOMIC DNA]</scope>
    <source>
        <strain evidence="2 3">Stock d4-2</strain>
    </source>
</reference>
<sequence length="626" mass="73744">MKNHSYEYVEAQKAFRFNPIRENSLFRLDEFFQAYQKIQNVVSLKLPIGYHFRVAKISSVEMSGNELFVKFYYDGPYGNKLQVIYGQQQFARFLPTGEKSQEKSPDKSKIDVLGIKSVFQSLIETFHWCANFGLFVDPQTENLLYKEAETDFYLYIPSFTHIAQFFADKQQTQLKIFDEFRNKEYQNLTFIFLMRFLNWFFDLIKQQDEDINLYKKIKEKYIFNESLEAINPILLNESCFGVDHIYSEDLVKKKMIRYGLKQTQFLYQLYQNEILRTVIVKYLDSEIQLIPRKNQPLFDESQSDFQINSPDDNQNNLSGNNMRIEQSIQDSTRNKLTQNTLSFFQELKCIKPIQGISQDIYTPFLRSLANKENGIQIAIRRNWKKIGTKHELEIITNQKSQEQIQQSNQNSQSKSAPNQQIQEQQSKPVDQQSRSAANPPTQDLSNSDVFEIKWSSWINTQNLIYTAITQSGVLTDKEVKKFTIQYKIEMLEDKNCYLVKTCIPEVVFNIDTADDIAYFVNTIQKERMPTNVYVDDTRKLTFYTALVLGSQGPILWDILKIMDIHQIYFYHCLDFYAKNISPGKQIKDAKYSSFLVELKNLIKDYEYDQKQIYSKIKGTPQEREGF</sequence>
<dbReference type="EMBL" id="CT868574">
    <property type="protein sequence ID" value="CAK86361.1"/>
    <property type="molecule type" value="Genomic_DNA"/>
</dbReference>
<dbReference type="OrthoDB" id="305556at2759"/>
<gene>
    <name evidence="2" type="ORF">GSPATT00020042001</name>
</gene>